<gene>
    <name evidence="1" type="ORF">BCY88_28705</name>
</gene>
<accession>A0A3R7E5H5</accession>
<dbReference type="NCBIfam" id="TIGR03359">
    <property type="entry name" value="VI_chp_6"/>
    <property type="match status" value="1"/>
</dbReference>
<dbReference type="Proteomes" id="UP000283709">
    <property type="component" value="Unassembled WGS sequence"/>
</dbReference>
<dbReference type="PIRSF" id="PIRSF028304">
    <property type="entry name" value="UCP028304"/>
    <property type="match status" value="1"/>
</dbReference>
<reference evidence="1 2" key="1">
    <citation type="submission" date="2016-07" db="EMBL/GenBank/DDBJ databases">
        <title>Genome analysis of Burkholderia fungorum ES3-20.</title>
        <authorList>
            <person name="Xu D."/>
            <person name="Yao R."/>
            <person name="Zheng S."/>
        </authorList>
    </citation>
    <scope>NUCLEOTIDE SEQUENCE [LARGE SCALE GENOMIC DNA]</scope>
    <source>
        <strain evidence="1 2">ES3-20</strain>
    </source>
</reference>
<dbReference type="OrthoDB" id="9053302at2"/>
<sequence length="614" mass="67568">MDDLVRYYERELALLREQAREFAERYPKIATRLALRGDSASEDPHAERLFETFALLAARAAKNIEDDYPEFTKALIGTLYPHYLRPFPSCSIACFDVDSSRAAQMSSSVTIPRGTELYSRPVRGTKVFFRTAYDVTLSPLQLTGARFHAIAQVPSLSRAPAGASAQISLTFAIQSGHASAAELQLDSVRLYTQGEPQFTAALRDALSMRALCAYVEPGQSGRWIALDRFPFSAAGMTRTDALVPYPETSDPAYLLLSEYFAYPEKFGFFDCDLRQAGRLGGRQFTLHVLLKDILADSAEARILQSLATEHVLLGCTPVVNLFETTGKLSDQASASSTEAAYPLVVDEQVAHAYEVYSVDSVTQTKQTAQGDKVAVFDPLYSLRHSLRPTRDTIYWKLHRDDLAARNSPGLEVALSFVNGDLEVAPPPNALDCKLTCSNRDLPAHLDHGLPGGDLTLEGGTLARRISLLHRPTRSIRFRHGHNALWRLISQLSLNPVLLTGGAEPIRDLLKLHDLQGSAISVRQIEGVVNLTQQVVTAWVPSQPFAGMVRGIEIHLTVDPDCFAGTGVHVFAKVMDELVSLYVTSNSFTQLVLLSSKDGEELLRCPRRTGSAFLT</sequence>
<name>A0A3R7E5H5_9BURK</name>
<dbReference type="PANTHER" id="PTHR35370">
    <property type="entry name" value="CYTOPLASMIC PROTEIN-RELATED-RELATED"/>
    <property type="match status" value="1"/>
</dbReference>
<evidence type="ECO:0000313" key="1">
    <source>
        <dbReference type="EMBL" id="RKF44503.1"/>
    </source>
</evidence>
<dbReference type="Pfam" id="PF05947">
    <property type="entry name" value="T6SS_TssF"/>
    <property type="match status" value="1"/>
</dbReference>
<dbReference type="EMBL" id="MCAS01000019">
    <property type="protein sequence ID" value="RKF44503.1"/>
    <property type="molecule type" value="Genomic_DNA"/>
</dbReference>
<dbReference type="PANTHER" id="PTHR35370:SF1">
    <property type="entry name" value="TYPE VI SECRETION SYSTEM COMPONENT TSSF1"/>
    <property type="match status" value="1"/>
</dbReference>
<protein>
    <submittedName>
        <fullName evidence="1">Type VI secretion protein</fullName>
    </submittedName>
</protein>
<dbReference type="RefSeq" id="WP_120345757.1">
    <property type="nucleotide sequence ID" value="NZ_MCAS01000019.1"/>
</dbReference>
<dbReference type="AlphaFoldDB" id="A0A3R7E5H5"/>
<organism evidence="1 2">
    <name type="scientific">Paraburkholderia fungorum</name>
    <dbReference type="NCBI Taxonomy" id="134537"/>
    <lineage>
        <taxon>Bacteria</taxon>
        <taxon>Pseudomonadati</taxon>
        <taxon>Pseudomonadota</taxon>
        <taxon>Betaproteobacteria</taxon>
        <taxon>Burkholderiales</taxon>
        <taxon>Burkholderiaceae</taxon>
        <taxon>Paraburkholderia</taxon>
    </lineage>
</organism>
<evidence type="ECO:0000313" key="2">
    <source>
        <dbReference type="Proteomes" id="UP000283709"/>
    </source>
</evidence>
<comment type="caution">
    <text evidence="1">The sequence shown here is derived from an EMBL/GenBank/DDBJ whole genome shotgun (WGS) entry which is preliminary data.</text>
</comment>
<proteinExistence type="predicted"/>
<dbReference type="InterPro" id="IPR010272">
    <property type="entry name" value="T6SS_TssF"/>
</dbReference>